<evidence type="ECO:0000256" key="2">
    <source>
        <dbReference type="ARBA" id="ARBA00023157"/>
    </source>
</evidence>
<dbReference type="SUPFAM" id="SSF57501">
    <property type="entry name" value="Cystine-knot cytokines"/>
    <property type="match status" value="1"/>
</dbReference>
<dbReference type="EMBL" id="JRES01000882">
    <property type="protein sequence ID" value="KNC27584.1"/>
    <property type="molecule type" value="Genomic_DNA"/>
</dbReference>
<dbReference type="InterPro" id="IPR029034">
    <property type="entry name" value="Cystine-knot_cytokine"/>
</dbReference>
<dbReference type="GO" id="GO:0008083">
    <property type="term" value="F:growth factor activity"/>
    <property type="evidence" value="ECO:0007669"/>
    <property type="project" value="TreeGrafter"/>
</dbReference>
<evidence type="ECO:0000256" key="4">
    <source>
        <dbReference type="SAM" id="MobiDB-lite"/>
    </source>
</evidence>
<dbReference type="STRING" id="7375.A0A0L0C839"/>
<dbReference type="Pfam" id="PF16077">
    <property type="entry name" value="Spaetzle"/>
    <property type="match status" value="1"/>
</dbReference>
<dbReference type="GO" id="GO:0005121">
    <property type="term" value="F:Toll binding"/>
    <property type="evidence" value="ECO:0007669"/>
    <property type="project" value="TreeGrafter"/>
</dbReference>
<protein>
    <recommendedName>
        <fullName evidence="5">Spaetzle domain-containing protein</fullName>
    </recommendedName>
</protein>
<keyword evidence="7" id="KW-1185">Reference proteome</keyword>
<name>A0A0L0C839_LUCCU</name>
<feature type="compositionally biased region" description="Acidic residues" evidence="4">
    <location>
        <begin position="178"/>
        <end position="189"/>
    </location>
</feature>
<dbReference type="Proteomes" id="UP000037069">
    <property type="component" value="Unassembled WGS sequence"/>
</dbReference>
<evidence type="ECO:0000259" key="5">
    <source>
        <dbReference type="Pfam" id="PF16077"/>
    </source>
</evidence>
<dbReference type="AlphaFoldDB" id="A0A0L0C839"/>
<dbReference type="InterPro" id="IPR052444">
    <property type="entry name" value="Spz/Toll_ligand-like"/>
</dbReference>
<dbReference type="GO" id="GO:0045087">
    <property type="term" value="P:innate immune response"/>
    <property type="evidence" value="ECO:0007669"/>
    <property type="project" value="TreeGrafter"/>
</dbReference>
<dbReference type="InterPro" id="IPR032104">
    <property type="entry name" value="Spaetzle"/>
</dbReference>
<feature type="compositionally biased region" description="Polar residues" evidence="4">
    <location>
        <begin position="553"/>
        <end position="593"/>
    </location>
</feature>
<evidence type="ECO:0000256" key="1">
    <source>
        <dbReference type="ARBA" id="ARBA00022729"/>
    </source>
</evidence>
<feature type="domain" description="Spaetzle" evidence="5">
    <location>
        <begin position="50"/>
        <end position="139"/>
    </location>
</feature>
<proteinExistence type="predicted"/>
<keyword evidence="1" id="KW-0732">Signal</keyword>
<gene>
    <name evidence="6" type="ORF">FF38_05105</name>
</gene>
<organism evidence="6 7">
    <name type="scientific">Lucilia cuprina</name>
    <name type="common">Green bottle fly</name>
    <name type="synonym">Australian sheep blowfly</name>
    <dbReference type="NCBI Taxonomy" id="7375"/>
    <lineage>
        <taxon>Eukaryota</taxon>
        <taxon>Metazoa</taxon>
        <taxon>Ecdysozoa</taxon>
        <taxon>Arthropoda</taxon>
        <taxon>Hexapoda</taxon>
        <taxon>Insecta</taxon>
        <taxon>Pterygota</taxon>
        <taxon>Neoptera</taxon>
        <taxon>Endopterygota</taxon>
        <taxon>Diptera</taxon>
        <taxon>Brachycera</taxon>
        <taxon>Muscomorpha</taxon>
        <taxon>Oestroidea</taxon>
        <taxon>Calliphoridae</taxon>
        <taxon>Luciliinae</taxon>
        <taxon>Lucilia</taxon>
    </lineage>
</organism>
<comment type="caution">
    <text evidence="6">The sequence shown here is derived from an EMBL/GenBank/DDBJ whole genome shotgun (WGS) entry which is preliminary data.</text>
</comment>
<feature type="compositionally biased region" description="Polar residues" evidence="4">
    <location>
        <begin position="247"/>
        <end position="256"/>
    </location>
</feature>
<dbReference type="PANTHER" id="PTHR23199:SF12">
    <property type="entry name" value="NEUROTROPHIN 1-RELATED"/>
    <property type="match status" value="1"/>
</dbReference>
<feature type="region of interest" description="Disordered" evidence="4">
    <location>
        <begin position="553"/>
        <end position="616"/>
    </location>
</feature>
<accession>A0A0L0C839</accession>
<sequence>MGSIRRHRNAMTALLAEYNDKPLNSIDTTEDFDDYIYGKKRREDDIQGGLCQSIVRYARPQKARSASGEWKYIVNTGQHTQTLRLEKCMNPQESCSYLSGSYRSHCAQVYNYHRLLSWDKTRGLHVDIFKVPTCCSCQIDGYKQQFPALTSQGNQEEFTPIYKGELYQQHQQYQSNDYSDDEEDEEEDLSFALQHQHHKHDASFDANELSSNRVKSRLPSPTVGSYLSPPGNEKYEQHYLYKSSRDTVANSPAHQHSSSSSISSSASNKHYSRDVQQRRRPHKSYSDSRSDQDFSPSEQHAEREVNDFGTANGLDESTHQKRKIIYSVTQTASTGSSGISDSSSTAIPASTGTIRAFTTPSTTVYHSHTRLRRPTLVDTNAHQKPQITATTIIPTTTTAAATTTTVASTIPSSAIRAASLPTHYYTRSRHVLKNQSRLLIPYTITSTNKGGGVVEKDNAASTTEFDEDIKTTATTATSTSSSSAQPPDVYAVNPEIFKNHYKTKFNLNYTTTPTLTTSATSSATHPQPPKRINYSYHPIIDFFEFNRIVTSSAKTTPSTPQTSVANTENSSLSPTRYLSSTHMYPHKISNSVPSQNYHSHQHSSKQQHNQQQHKQYLKYRTHQTQRRIGYGAAAAVAAATVGDGNTPEINSVRSSGVAFNTSPQNTNSKQPTVSVSTTLVTPAAGVDDYESSVPTDVWHPVIIQDF</sequence>
<feature type="region of interest" description="Disordered" evidence="4">
    <location>
        <begin position="171"/>
        <end position="232"/>
    </location>
</feature>
<dbReference type="OrthoDB" id="8197497at2759"/>
<evidence type="ECO:0000313" key="7">
    <source>
        <dbReference type="Proteomes" id="UP000037069"/>
    </source>
</evidence>
<dbReference type="GO" id="GO:0021556">
    <property type="term" value="P:central nervous system formation"/>
    <property type="evidence" value="ECO:0007669"/>
    <property type="project" value="TreeGrafter"/>
</dbReference>
<keyword evidence="3" id="KW-0325">Glycoprotein</keyword>
<dbReference type="PANTHER" id="PTHR23199">
    <property type="entry name" value="NEUROTROPHIN 1-RELATED"/>
    <property type="match status" value="1"/>
</dbReference>
<feature type="region of interest" description="Disordered" evidence="4">
    <location>
        <begin position="247"/>
        <end position="302"/>
    </location>
</feature>
<evidence type="ECO:0000256" key="3">
    <source>
        <dbReference type="ARBA" id="ARBA00023180"/>
    </source>
</evidence>
<reference evidence="6 7" key="1">
    <citation type="journal article" date="2015" name="Nat. Commun.">
        <title>Lucilia cuprina genome unlocks parasitic fly biology to underpin future interventions.</title>
        <authorList>
            <person name="Anstead C.A."/>
            <person name="Korhonen P.K."/>
            <person name="Young N.D."/>
            <person name="Hall R.S."/>
            <person name="Jex A.R."/>
            <person name="Murali S.C."/>
            <person name="Hughes D.S."/>
            <person name="Lee S.F."/>
            <person name="Perry T."/>
            <person name="Stroehlein A.J."/>
            <person name="Ansell B.R."/>
            <person name="Breugelmans B."/>
            <person name="Hofmann A."/>
            <person name="Qu J."/>
            <person name="Dugan S."/>
            <person name="Lee S.L."/>
            <person name="Chao H."/>
            <person name="Dinh H."/>
            <person name="Han Y."/>
            <person name="Doddapaneni H.V."/>
            <person name="Worley K.C."/>
            <person name="Muzny D.M."/>
            <person name="Ioannidis P."/>
            <person name="Waterhouse R.M."/>
            <person name="Zdobnov E.M."/>
            <person name="James P.J."/>
            <person name="Bagnall N.H."/>
            <person name="Kotze A.C."/>
            <person name="Gibbs R.A."/>
            <person name="Richards S."/>
            <person name="Batterham P."/>
            <person name="Gasser R.B."/>
        </authorList>
    </citation>
    <scope>NUCLEOTIDE SEQUENCE [LARGE SCALE GENOMIC DNA]</scope>
    <source>
        <strain evidence="6 7">LS</strain>
        <tissue evidence="6">Full body</tissue>
    </source>
</reference>
<dbReference type="Gene3D" id="2.10.90.10">
    <property type="entry name" value="Cystine-knot cytokines"/>
    <property type="match status" value="1"/>
</dbReference>
<evidence type="ECO:0000313" key="6">
    <source>
        <dbReference type="EMBL" id="KNC27584.1"/>
    </source>
</evidence>
<dbReference type="GO" id="GO:0005615">
    <property type="term" value="C:extracellular space"/>
    <property type="evidence" value="ECO:0007669"/>
    <property type="project" value="UniProtKB-ARBA"/>
</dbReference>
<keyword evidence="2" id="KW-1015">Disulfide bond</keyword>
<feature type="compositionally biased region" description="Low complexity" evidence="4">
    <location>
        <begin position="257"/>
        <end position="267"/>
    </location>
</feature>